<dbReference type="InterPro" id="IPR001128">
    <property type="entry name" value="Cyt_P450"/>
</dbReference>
<dbReference type="PROSITE" id="PS00086">
    <property type="entry name" value="CYTOCHROME_P450"/>
    <property type="match status" value="1"/>
</dbReference>
<evidence type="ECO:0000256" key="10">
    <source>
        <dbReference type="ARBA" id="ARBA00023033"/>
    </source>
</evidence>
<evidence type="ECO:0000256" key="12">
    <source>
        <dbReference type="ARBA" id="ARBA00023136"/>
    </source>
</evidence>
<dbReference type="PRINTS" id="PR00463">
    <property type="entry name" value="EP450I"/>
</dbReference>
<keyword evidence="9 15" id="KW-0408">Iron</keyword>
<accession>A0ABC9WAH7</accession>
<feature type="binding site" description="axial binding residue" evidence="15">
    <location>
        <position position="359"/>
    </location>
    <ligand>
        <name>heme</name>
        <dbReference type="ChEBI" id="CHEBI:30413"/>
    </ligand>
    <ligandPart>
        <name>Fe</name>
        <dbReference type="ChEBI" id="CHEBI:18248"/>
    </ligandPart>
</feature>
<keyword evidence="12" id="KW-0472">Membrane</keyword>
<dbReference type="GO" id="GO:0004507">
    <property type="term" value="F:steroid 11-beta-monooxygenase activity"/>
    <property type="evidence" value="ECO:0007669"/>
    <property type="project" value="UniProtKB-EC"/>
</dbReference>
<dbReference type="GO" id="GO:0031966">
    <property type="term" value="C:mitochondrial membrane"/>
    <property type="evidence" value="ECO:0007669"/>
    <property type="project" value="UniProtKB-SubCell"/>
</dbReference>
<evidence type="ECO:0000256" key="3">
    <source>
        <dbReference type="ARBA" id="ARBA00010617"/>
    </source>
</evidence>
<evidence type="ECO:0000256" key="13">
    <source>
        <dbReference type="ARBA" id="ARBA00023250"/>
    </source>
</evidence>
<comment type="cofactor">
    <cofactor evidence="1 15">
        <name>heme</name>
        <dbReference type="ChEBI" id="CHEBI:30413"/>
    </cofactor>
</comment>
<gene>
    <name evidence="17" type="ORF">GRJ2_000583000</name>
</gene>
<dbReference type="InterPro" id="IPR050479">
    <property type="entry name" value="CYP11_CYP27_families"/>
</dbReference>
<evidence type="ECO:0000256" key="8">
    <source>
        <dbReference type="ARBA" id="ARBA00023002"/>
    </source>
</evidence>
<dbReference type="EMBL" id="BAAFJT010000002">
    <property type="protein sequence ID" value="GAB0181177.1"/>
    <property type="molecule type" value="Genomic_DNA"/>
</dbReference>
<protein>
    <recommendedName>
        <fullName evidence="4">steroid 11beta-monooxygenase</fullName>
        <ecNumber evidence="4">1.14.15.4</ecNumber>
    </recommendedName>
    <alternativeName>
        <fullName evidence="14">Cytochrome P450C11</fullName>
    </alternativeName>
</protein>
<dbReference type="Proteomes" id="UP001623348">
    <property type="component" value="Unassembled WGS sequence"/>
</dbReference>
<dbReference type="EC" id="1.14.15.4" evidence="4"/>
<evidence type="ECO:0000256" key="9">
    <source>
        <dbReference type="ARBA" id="ARBA00023004"/>
    </source>
</evidence>
<keyword evidence="11" id="KW-0496">Mitochondrion</keyword>
<comment type="subcellular location">
    <subcellularLocation>
        <location evidence="2">Mitochondrion membrane</location>
    </subcellularLocation>
</comment>
<organism evidence="17 18">
    <name type="scientific">Grus japonensis</name>
    <name type="common">Japanese crane</name>
    <name type="synonym">Red-crowned crane</name>
    <dbReference type="NCBI Taxonomy" id="30415"/>
    <lineage>
        <taxon>Eukaryota</taxon>
        <taxon>Metazoa</taxon>
        <taxon>Chordata</taxon>
        <taxon>Craniata</taxon>
        <taxon>Vertebrata</taxon>
        <taxon>Euteleostomi</taxon>
        <taxon>Archelosauria</taxon>
        <taxon>Archosauria</taxon>
        <taxon>Dinosauria</taxon>
        <taxon>Saurischia</taxon>
        <taxon>Theropoda</taxon>
        <taxon>Coelurosauria</taxon>
        <taxon>Aves</taxon>
        <taxon>Neognathae</taxon>
        <taxon>Neoaves</taxon>
        <taxon>Gruiformes</taxon>
        <taxon>Gruidae</taxon>
        <taxon>Grus</taxon>
    </lineage>
</organism>
<keyword evidence="6 15" id="KW-0479">Metal-binding</keyword>
<dbReference type="InterPro" id="IPR017972">
    <property type="entry name" value="Cyt_P450_CS"/>
</dbReference>
<keyword evidence="7" id="KW-0809">Transit peptide</keyword>
<evidence type="ECO:0000256" key="14">
    <source>
        <dbReference type="ARBA" id="ARBA00042800"/>
    </source>
</evidence>
<evidence type="ECO:0000256" key="16">
    <source>
        <dbReference type="RuleBase" id="RU000461"/>
    </source>
</evidence>
<keyword evidence="8 16" id="KW-0560">Oxidoreductase</keyword>
<sequence length="412" mass="46500">MRARGWLWGRGGRRALCSGGAGGVPGAVRPYEAIPCDGRNRWLNLYRVWRSDGFQHFHHRMQGSFQRLGPIYRERVGTYDCVNVLLPRDAAQLFRAEGVFPRRMGIEAWSAHRRLRNHKCGLFLLNGQAWRSDRLALNREVLSPAGARKFLPLLDAVARDFAAAMSRRVREAPGRALTLDLHPLLFRFTLEASSYALYGERLGLLGGAAAGGAQRFIGAVQTMLRTTLPLLFLPPPLLRRLHPPLWREHLHAWDTIFQHADRSIQRICRELRRGGAGGYGGLLAELLLQGRLPLDSVKANVTEFTAGGVDTTLCQVALYAMGRSPDVFSHPERYDPSRWLGKDDTSFRALAFGFGARQCIGRRLAEAEMMLFLMHVLRNFTIEAVSTKDIRTVFRFILMPEESPLLTFRTLD</sequence>
<keyword evidence="13" id="KW-0755">Steroidogenesis</keyword>
<dbReference type="Gene3D" id="1.10.630.10">
    <property type="entry name" value="Cytochrome P450"/>
    <property type="match status" value="2"/>
</dbReference>
<dbReference type="SUPFAM" id="SSF48264">
    <property type="entry name" value="Cytochrome P450"/>
    <property type="match status" value="1"/>
</dbReference>
<keyword evidence="5 15" id="KW-0349">Heme</keyword>
<evidence type="ECO:0000256" key="7">
    <source>
        <dbReference type="ARBA" id="ARBA00022946"/>
    </source>
</evidence>
<dbReference type="GO" id="GO:0046872">
    <property type="term" value="F:metal ion binding"/>
    <property type="evidence" value="ECO:0007669"/>
    <property type="project" value="UniProtKB-KW"/>
</dbReference>
<dbReference type="InterPro" id="IPR002401">
    <property type="entry name" value="Cyt_P450_E_grp-I"/>
</dbReference>
<dbReference type="PANTHER" id="PTHR24279">
    <property type="entry name" value="CYTOCHROME P450"/>
    <property type="match status" value="1"/>
</dbReference>
<evidence type="ECO:0000256" key="4">
    <source>
        <dbReference type="ARBA" id="ARBA00012767"/>
    </source>
</evidence>
<comment type="similarity">
    <text evidence="3 16">Belongs to the cytochrome P450 family.</text>
</comment>
<evidence type="ECO:0000256" key="1">
    <source>
        <dbReference type="ARBA" id="ARBA00001971"/>
    </source>
</evidence>
<evidence type="ECO:0000256" key="11">
    <source>
        <dbReference type="ARBA" id="ARBA00023128"/>
    </source>
</evidence>
<evidence type="ECO:0000256" key="5">
    <source>
        <dbReference type="ARBA" id="ARBA00022617"/>
    </source>
</evidence>
<reference evidence="17 18" key="1">
    <citation type="submission" date="2024-06" db="EMBL/GenBank/DDBJ databases">
        <title>The draft genome of Grus japonensis, version 3.</title>
        <authorList>
            <person name="Nabeshima K."/>
            <person name="Suzuki S."/>
            <person name="Onuma M."/>
        </authorList>
    </citation>
    <scope>NUCLEOTIDE SEQUENCE [LARGE SCALE GENOMIC DNA]</scope>
    <source>
        <strain evidence="17 18">451A</strain>
    </source>
</reference>
<evidence type="ECO:0000256" key="2">
    <source>
        <dbReference type="ARBA" id="ARBA00004325"/>
    </source>
</evidence>
<keyword evidence="10 16" id="KW-0503">Monooxygenase</keyword>
<evidence type="ECO:0000256" key="15">
    <source>
        <dbReference type="PIRSR" id="PIRSR602401-1"/>
    </source>
</evidence>
<evidence type="ECO:0000313" key="18">
    <source>
        <dbReference type="Proteomes" id="UP001623348"/>
    </source>
</evidence>
<dbReference type="InterPro" id="IPR036396">
    <property type="entry name" value="Cyt_P450_sf"/>
</dbReference>
<comment type="caution">
    <text evidence="17">The sequence shown here is derived from an EMBL/GenBank/DDBJ whole genome shotgun (WGS) entry which is preliminary data.</text>
</comment>
<dbReference type="Pfam" id="PF00067">
    <property type="entry name" value="p450"/>
    <property type="match status" value="1"/>
</dbReference>
<dbReference type="AlphaFoldDB" id="A0ABC9WAH7"/>
<evidence type="ECO:0000256" key="6">
    <source>
        <dbReference type="ARBA" id="ARBA00022723"/>
    </source>
</evidence>
<proteinExistence type="inferred from homology"/>
<keyword evidence="18" id="KW-1185">Reference proteome</keyword>
<dbReference type="GO" id="GO:0006694">
    <property type="term" value="P:steroid biosynthetic process"/>
    <property type="evidence" value="ECO:0007669"/>
    <property type="project" value="UniProtKB-KW"/>
</dbReference>
<name>A0ABC9WAH7_GRUJA</name>
<evidence type="ECO:0000313" key="17">
    <source>
        <dbReference type="EMBL" id="GAB0181177.1"/>
    </source>
</evidence>
<dbReference type="PANTHER" id="PTHR24279:SF1">
    <property type="entry name" value="CYTOCHROME P450 11B2, MITOCHONDRIAL"/>
    <property type="match status" value="1"/>
</dbReference>